<dbReference type="RefSeq" id="WP_061789647.1">
    <property type="nucleotide sequence ID" value="NZ_CP024996.1"/>
</dbReference>
<dbReference type="Proteomes" id="UP000269199">
    <property type="component" value="Chromosome"/>
</dbReference>
<gene>
    <name evidence="2" type="ORF">RC54_02795</name>
</gene>
<dbReference type="EMBL" id="CP024996">
    <property type="protein sequence ID" value="AYR22811.1"/>
    <property type="molecule type" value="Genomic_DNA"/>
</dbReference>
<name>A0AAD0U5F6_9BURK</name>
<evidence type="ECO:0000313" key="2">
    <source>
        <dbReference type="EMBL" id="AYR22811.1"/>
    </source>
</evidence>
<accession>A0AAD0U5F6</accession>
<proteinExistence type="predicted"/>
<evidence type="ECO:0000313" key="3">
    <source>
        <dbReference type="Proteomes" id="UP000269199"/>
    </source>
</evidence>
<sequence length="63" mass="6803">MENTPQPAVAAYPFPTLVAAQQAYDALRERGLAAEQLELRVMDDEAGPSSGMDFNAARHGRKA</sequence>
<feature type="region of interest" description="Disordered" evidence="1">
    <location>
        <begin position="43"/>
        <end position="63"/>
    </location>
</feature>
<evidence type="ECO:0000256" key="1">
    <source>
        <dbReference type="SAM" id="MobiDB-lite"/>
    </source>
</evidence>
<reference evidence="2 3" key="1">
    <citation type="submission" date="2017-11" db="EMBL/GenBank/DDBJ databases">
        <title>Complete genome sequence of Herbaspirillum rubrisubalbicans DSM 11543.</title>
        <authorList>
            <person name="Chen M."/>
            <person name="An Q."/>
        </authorList>
    </citation>
    <scope>NUCLEOTIDE SEQUENCE [LARGE SCALE GENOMIC DNA]</scope>
    <source>
        <strain evidence="2 3">DSM 11543</strain>
    </source>
</reference>
<dbReference type="AlphaFoldDB" id="A0AAD0U5F6"/>
<protein>
    <submittedName>
        <fullName evidence="2">Uncharacterized protein</fullName>
    </submittedName>
</protein>
<organism evidence="2 3">
    <name type="scientific">Herbaspirillum rubrisubalbicans</name>
    <dbReference type="NCBI Taxonomy" id="80842"/>
    <lineage>
        <taxon>Bacteria</taxon>
        <taxon>Pseudomonadati</taxon>
        <taxon>Pseudomonadota</taxon>
        <taxon>Betaproteobacteria</taxon>
        <taxon>Burkholderiales</taxon>
        <taxon>Oxalobacteraceae</taxon>
        <taxon>Herbaspirillum</taxon>
    </lineage>
</organism>